<comment type="caution">
    <text evidence="1">The sequence shown here is derived from an EMBL/GenBank/DDBJ whole genome shotgun (WGS) entry which is preliminary data.</text>
</comment>
<proteinExistence type="predicted"/>
<organism evidence="1 2">
    <name type="scientific">Nonomuraea longicatena</name>
    <dbReference type="NCBI Taxonomy" id="83682"/>
    <lineage>
        <taxon>Bacteria</taxon>
        <taxon>Bacillati</taxon>
        <taxon>Actinomycetota</taxon>
        <taxon>Actinomycetes</taxon>
        <taxon>Streptosporangiales</taxon>
        <taxon>Streptosporangiaceae</taxon>
        <taxon>Nonomuraea</taxon>
    </lineage>
</organism>
<accession>A0ABN1PPF1</accession>
<name>A0ABN1PPF1_9ACTN</name>
<dbReference type="InterPro" id="IPR001062">
    <property type="entry name" value="Transcrpt_antiterm_NusG"/>
</dbReference>
<dbReference type="Proteomes" id="UP001501578">
    <property type="component" value="Unassembled WGS sequence"/>
</dbReference>
<dbReference type="EMBL" id="BAAAHQ010000016">
    <property type="protein sequence ID" value="GAA0930777.1"/>
    <property type="molecule type" value="Genomic_DNA"/>
</dbReference>
<dbReference type="InterPro" id="IPR008991">
    <property type="entry name" value="Translation_prot_SH3-like_sf"/>
</dbReference>
<dbReference type="InterPro" id="IPR025335">
    <property type="entry name" value="DUF4241"/>
</dbReference>
<dbReference type="CDD" id="cd06091">
    <property type="entry name" value="KOW_NusG"/>
    <property type="match status" value="1"/>
</dbReference>
<dbReference type="InterPro" id="IPR014722">
    <property type="entry name" value="Rib_uL2_dom2"/>
</dbReference>
<dbReference type="Gene3D" id="2.30.30.30">
    <property type="match status" value="1"/>
</dbReference>
<keyword evidence="2" id="KW-1185">Reference proteome</keyword>
<reference evidence="1 2" key="1">
    <citation type="journal article" date="2019" name="Int. J. Syst. Evol. Microbiol.">
        <title>The Global Catalogue of Microorganisms (GCM) 10K type strain sequencing project: providing services to taxonomists for standard genome sequencing and annotation.</title>
        <authorList>
            <consortium name="The Broad Institute Genomics Platform"/>
            <consortium name="The Broad Institute Genome Sequencing Center for Infectious Disease"/>
            <person name="Wu L."/>
            <person name="Ma J."/>
        </authorList>
    </citation>
    <scope>NUCLEOTIDE SEQUENCE [LARGE SCALE GENOMIC DNA]</scope>
    <source>
        <strain evidence="1 2">JCM 11136</strain>
    </source>
</reference>
<evidence type="ECO:0008006" key="3">
    <source>
        <dbReference type="Google" id="ProtNLM"/>
    </source>
</evidence>
<dbReference type="PRINTS" id="PR00338">
    <property type="entry name" value="NUSGTNSCPFCT"/>
</dbReference>
<sequence>MQAMLSESGPIGVVYCEGWEPVRHAVVGPLSPDEARRRDETGEQYAALLFLGDRVQALFEVGWRQGVCVTWGFDDQRRRVVKRDFRRLDDELLLVEQVSWRYPAVAVAEFGAAARRTRVRHAARQGYVQVTAGRPGRSQSSGLVPAATDRLRLAAPWFGNWAGLAFFGADQIEEVAGSMGDAALFREIVVELAEGDAASPWLPLPLLPLDLPASTPFAPSAPPDGVAVVPFDAPVWQPPQPLRVDQRLVIAHPAFSTASPGARLESRPAGTLRVPTGELVACDPYTVSDAKPFAVRVPPGHYPVMLTVVGEGAPAQGRVAAAWLVIDDAPVISWELATRPGEDVRTLPDGEAFCFAVDTGMACFVDRAAADGLAYLGEPDSRLPEVRDHVAEVDEPASGANLIAFTSGWGDGAYPVWIGRTEDDGVACVMADMLVLGEPDGVPTIPPEAVPLTFVVGDAVLVADGPFAAFPGTVKGIDVDGRMLTVALSVFGRDQDIEVPFHQVEKL</sequence>
<protein>
    <recommendedName>
        <fullName evidence="3">DUF4241 domain-containing protein</fullName>
    </recommendedName>
</protein>
<gene>
    <name evidence="1" type="ORF">GCM10009560_35440</name>
</gene>
<dbReference type="Pfam" id="PF14025">
    <property type="entry name" value="DUF4241"/>
    <property type="match status" value="1"/>
</dbReference>
<evidence type="ECO:0000313" key="1">
    <source>
        <dbReference type="EMBL" id="GAA0930777.1"/>
    </source>
</evidence>
<evidence type="ECO:0000313" key="2">
    <source>
        <dbReference type="Proteomes" id="UP001501578"/>
    </source>
</evidence>
<dbReference type="SUPFAM" id="SSF50104">
    <property type="entry name" value="Translation proteins SH3-like domain"/>
    <property type="match status" value="1"/>
</dbReference>